<protein>
    <submittedName>
        <fullName evidence="1">Uncharacterized protein</fullName>
    </submittedName>
</protein>
<evidence type="ECO:0000313" key="1">
    <source>
        <dbReference type="EMBL" id="EFN73703.1"/>
    </source>
</evidence>
<sequence length="192" mass="21880">MGGGGGVVWCGVSPVSEISRIGNLDFAIFIAICARFNDYAKQVDRANRRREKGARVEAKRDGLGTPTRWRRLRGWFEGGSWLAGWLAGREFVRFDIHLEIQFNFPAAIPLSRASQRVENRESRNERVKEARGWGRLERRYPVRPFGRTMTSTMTDHRHSYDKPVYLCPTSTGTKSHFSGSWPLRLIATSSYG</sequence>
<accession>E1ZYN9</accession>
<dbReference type="InParanoid" id="E1ZYN9"/>
<name>E1ZYN9_CAMFO</name>
<organism evidence="2">
    <name type="scientific">Camponotus floridanus</name>
    <name type="common">Florida carpenter ant</name>
    <dbReference type="NCBI Taxonomy" id="104421"/>
    <lineage>
        <taxon>Eukaryota</taxon>
        <taxon>Metazoa</taxon>
        <taxon>Ecdysozoa</taxon>
        <taxon>Arthropoda</taxon>
        <taxon>Hexapoda</taxon>
        <taxon>Insecta</taxon>
        <taxon>Pterygota</taxon>
        <taxon>Neoptera</taxon>
        <taxon>Endopterygota</taxon>
        <taxon>Hymenoptera</taxon>
        <taxon>Apocrita</taxon>
        <taxon>Aculeata</taxon>
        <taxon>Formicoidea</taxon>
        <taxon>Formicidae</taxon>
        <taxon>Formicinae</taxon>
        <taxon>Camponotus</taxon>
    </lineage>
</organism>
<gene>
    <name evidence="1" type="ORF">EAG_15138</name>
</gene>
<evidence type="ECO:0000313" key="2">
    <source>
        <dbReference type="Proteomes" id="UP000000311"/>
    </source>
</evidence>
<dbReference type="Proteomes" id="UP000000311">
    <property type="component" value="Unassembled WGS sequence"/>
</dbReference>
<keyword evidence="2" id="KW-1185">Reference proteome</keyword>
<reference evidence="1 2" key="1">
    <citation type="journal article" date="2010" name="Science">
        <title>Genomic comparison of the ants Camponotus floridanus and Harpegnathos saltator.</title>
        <authorList>
            <person name="Bonasio R."/>
            <person name="Zhang G."/>
            <person name="Ye C."/>
            <person name="Mutti N.S."/>
            <person name="Fang X."/>
            <person name="Qin N."/>
            <person name="Donahue G."/>
            <person name="Yang P."/>
            <person name="Li Q."/>
            <person name="Li C."/>
            <person name="Zhang P."/>
            <person name="Huang Z."/>
            <person name="Berger S.L."/>
            <person name="Reinberg D."/>
            <person name="Wang J."/>
            <person name="Liebig J."/>
        </authorList>
    </citation>
    <scope>NUCLEOTIDE SEQUENCE [LARGE SCALE GENOMIC DNA]</scope>
    <source>
        <strain evidence="2">C129</strain>
    </source>
</reference>
<proteinExistence type="predicted"/>
<dbReference type="EMBL" id="GL435237">
    <property type="protein sequence ID" value="EFN73703.1"/>
    <property type="molecule type" value="Genomic_DNA"/>
</dbReference>
<dbReference type="AlphaFoldDB" id="E1ZYN9"/>